<dbReference type="Gene3D" id="4.10.80.30">
    <property type="entry name" value="DNA polymerase, domain 6"/>
    <property type="match status" value="1"/>
</dbReference>
<dbReference type="CDD" id="cd00118">
    <property type="entry name" value="LysM"/>
    <property type="match status" value="3"/>
</dbReference>
<dbReference type="AlphaFoldDB" id="A0AAJ5JLZ2"/>
<dbReference type="Gene3D" id="1.10.530.10">
    <property type="match status" value="1"/>
</dbReference>
<feature type="region of interest" description="Disordered" evidence="6">
    <location>
        <begin position="271"/>
        <end position="290"/>
    </location>
</feature>
<dbReference type="Proteomes" id="UP000297725">
    <property type="component" value="Unassembled WGS sequence"/>
</dbReference>
<dbReference type="Pfam" id="PF01476">
    <property type="entry name" value="LysM"/>
    <property type="match status" value="3"/>
</dbReference>
<dbReference type="PANTHER" id="PTHR33308:SF9">
    <property type="entry name" value="PEPTIDOGLYCAN HYDROLASE FLGJ"/>
    <property type="match status" value="1"/>
</dbReference>
<reference evidence="8 9" key="1">
    <citation type="submission" date="2019-03" db="EMBL/GenBank/DDBJ databases">
        <title>Vagococcus sp. was isolated fron gut of Carduelis flavirostris.</title>
        <authorList>
            <person name="Ge Y."/>
        </authorList>
    </citation>
    <scope>NUCLEOTIDE SEQUENCE [LARGE SCALE GENOMIC DNA]</scope>
    <source>
        <strain evidence="8 9">CF-210</strain>
    </source>
</reference>
<sequence>MKQALKTALMVTPFVATTTLISADAEEIAAIGEEIHESNLTTRKGNTQTFIDSIASQAQAVAAANDLYASVMIAQACLETGYGTSSLSQAPNYNLFGIKGAYNGRYVTMQTWEDDGKGNAYWIDANFRKYPSFKEAFNDNAHVLKTTSFSSGHYYYAGAWKSQTTSYKEATAWLTGRYATDTGYGGKLNAIIETYQLSQYDSPGNETGGGTTENNTNLSTEDKKHTVVSGDTLYAIAKQHHTTVAAIKTWNKLKTDTIYIGQTLLVSAKKTPETSQENNARPLPDTSHTQVTRYQIKAGDTLYSISKKYQTSIANLKQWNNLTSDRIVIGQLLNVSANTSNHSTSSETTHYTVKSGDTLYSIATQHHTTVSQLKTWNNLKSDLIFVAQVLVVTQ</sequence>
<dbReference type="SMART" id="SM00257">
    <property type="entry name" value="LysM"/>
    <property type="match status" value="3"/>
</dbReference>
<evidence type="ECO:0000256" key="5">
    <source>
        <dbReference type="ARBA" id="ARBA00032108"/>
    </source>
</evidence>
<comment type="caution">
    <text evidence="8">The sequence shown here is derived from an EMBL/GenBank/DDBJ whole genome shotgun (WGS) entry which is preliminary data.</text>
</comment>
<accession>A0AAJ5JLZ2</accession>
<dbReference type="InterPro" id="IPR018392">
    <property type="entry name" value="LysM"/>
</dbReference>
<dbReference type="GO" id="GO:0031640">
    <property type="term" value="P:killing of cells of another organism"/>
    <property type="evidence" value="ECO:0007669"/>
    <property type="project" value="UniProtKB-KW"/>
</dbReference>
<evidence type="ECO:0000256" key="2">
    <source>
        <dbReference type="ARBA" id="ARBA00022529"/>
    </source>
</evidence>
<keyword evidence="3" id="KW-0081">Bacteriolytic enzyme</keyword>
<evidence type="ECO:0000256" key="4">
    <source>
        <dbReference type="ARBA" id="ARBA00022801"/>
    </source>
</evidence>
<dbReference type="GO" id="GO:0042742">
    <property type="term" value="P:defense response to bacterium"/>
    <property type="evidence" value="ECO:0007669"/>
    <property type="project" value="UniProtKB-KW"/>
</dbReference>
<keyword evidence="2" id="KW-0929">Antimicrobial</keyword>
<dbReference type="PROSITE" id="PS51782">
    <property type="entry name" value="LYSM"/>
    <property type="match status" value="3"/>
</dbReference>
<dbReference type="InterPro" id="IPR051056">
    <property type="entry name" value="Glycosyl_Hydrolase_73"/>
</dbReference>
<dbReference type="RefSeq" id="WP_135255051.1">
    <property type="nucleotide sequence ID" value="NZ_SRHU01000032.1"/>
</dbReference>
<dbReference type="InterPro" id="IPR002901">
    <property type="entry name" value="MGlyc_endo_b_GlcNAc-like_dom"/>
</dbReference>
<dbReference type="EMBL" id="SRHU01000032">
    <property type="protein sequence ID" value="TFZ39606.1"/>
    <property type="molecule type" value="Genomic_DNA"/>
</dbReference>
<evidence type="ECO:0000313" key="9">
    <source>
        <dbReference type="Proteomes" id="UP000297725"/>
    </source>
</evidence>
<dbReference type="SUPFAM" id="SSF54106">
    <property type="entry name" value="LysM domain"/>
    <property type="match status" value="3"/>
</dbReference>
<evidence type="ECO:0000256" key="3">
    <source>
        <dbReference type="ARBA" id="ARBA00022638"/>
    </source>
</evidence>
<protein>
    <recommendedName>
        <fullName evidence="5">Peptidoglycan hydrolase</fullName>
    </recommendedName>
</protein>
<name>A0AAJ5JLZ2_9ENTE</name>
<dbReference type="PANTHER" id="PTHR33308">
    <property type="entry name" value="PEPTIDOGLYCAN HYDROLASE FLGJ"/>
    <property type="match status" value="1"/>
</dbReference>
<proteinExistence type="inferred from homology"/>
<gene>
    <name evidence="8" type="ORF">E4031_08635</name>
</gene>
<evidence type="ECO:0000256" key="1">
    <source>
        <dbReference type="ARBA" id="ARBA00010266"/>
    </source>
</evidence>
<dbReference type="Pfam" id="PF01832">
    <property type="entry name" value="Glucosaminidase"/>
    <property type="match status" value="1"/>
</dbReference>
<organism evidence="8 9">
    <name type="scientific">Vagococcus xieshaowenii</name>
    <dbReference type="NCBI Taxonomy" id="2562451"/>
    <lineage>
        <taxon>Bacteria</taxon>
        <taxon>Bacillati</taxon>
        <taxon>Bacillota</taxon>
        <taxon>Bacilli</taxon>
        <taxon>Lactobacillales</taxon>
        <taxon>Enterococcaceae</taxon>
        <taxon>Vagococcus</taxon>
    </lineage>
</organism>
<comment type="similarity">
    <text evidence="1">Belongs to the glycosyl hydrolase 73 family.</text>
</comment>
<feature type="domain" description="LysM" evidence="7">
    <location>
        <begin position="292"/>
        <end position="335"/>
    </location>
</feature>
<dbReference type="InterPro" id="IPR036779">
    <property type="entry name" value="LysM_dom_sf"/>
</dbReference>
<evidence type="ECO:0000256" key="6">
    <source>
        <dbReference type="SAM" id="MobiDB-lite"/>
    </source>
</evidence>
<keyword evidence="4" id="KW-0378">Hydrolase</keyword>
<dbReference type="GO" id="GO:0004040">
    <property type="term" value="F:amidase activity"/>
    <property type="evidence" value="ECO:0007669"/>
    <property type="project" value="InterPro"/>
</dbReference>
<dbReference type="Gene3D" id="3.10.350.10">
    <property type="entry name" value="LysM domain"/>
    <property type="match status" value="3"/>
</dbReference>
<evidence type="ECO:0000259" key="7">
    <source>
        <dbReference type="PROSITE" id="PS51782"/>
    </source>
</evidence>
<feature type="domain" description="LysM" evidence="7">
    <location>
        <begin position="223"/>
        <end position="266"/>
    </location>
</feature>
<evidence type="ECO:0000313" key="8">
    <source>
        <dbReference type="EMBL" id="TFZ39606.1"/>
    </source>
</evidence>
<feature type="domain" description="LysM" evidence="7">
    <location>
        <begin position="349"/>
        <end position="392"/>
    </location>
</feature>
<dbReference type="SMART" id="SM00047">
    <property type="entry name" value="LYZ2"/>
    <property type="match status" value="1"/>
</dbReference>